<protein>
    <submittedName>
        <fullName evidence="2">Uncharacterized protein</fullName>
    </submittedName>
</protein>
<evidence type="ECO:0000313" key="3">
    <source>
        <dbReference type="Proteomes" id="UP000006622"/>
    </source>
</evidence>
<keyword evidence="1" id="KW-1133">Transmembrane helix</keyword>
<reference evidence="2 3" key="1">
    <citation type="submission" date="2010-07" db="EMBL/GenBank/DDBJ databases">
        <title>The complete genome of Methanosalsum zhilinae DSM 4017.</title>
        <authorList>
            <consortium name="US DOE Joint Genome Institute (JGI-PGF)"/>
            <person name="Lucas S."/>
            <person name="Copeland A."/>
            <person name="Lapidus A."/>
            <person name="Glavina del Rio T."/>
            <person name="Dalin E."/>
            <person name="Tice H."/>
            <person name="Bruce D."/>
            <person name="Goodwin L."/>
            <person name="Pitluck S."/>
            <person name="Kyrpides N."/>
            <person name="Mavromatis K."/>
            <person name="Ovchinnikova G."/>
            <person name="Daligault H."/>
            <person name="Detter J.C."/>
            <person name="Han C."/>
            <person name="Tapia R."/>
            <person name="Larimer F."/>
            <person name="Land M."/>
            <person name="Hauser L."/>
            <person name="Markowitz V."/>
            <person name="Cheng J.-F."/>
            <person name="Hugenholtz P."/>
            <person name="Woyke T."/>
            <person name="Wu D."/>
            <person name="Spring S."/>
            <person name="Schueler E."/>
            <person name="Brambilla E."/>
            <person name="Klenk H.-P."/>
            <person name="Eisen J.A."/>
        </authorList>
    </citation>
    <scope>NUCLEOTIDE SEQUENCE [LARGE SCALE GENOMIC DNA]</scope>
    <source>
        <strain evidence="3">DSM 4017 / NBRC 107636 / OCM 62 / WeN5</strain>
    </source>
</reference>
<evidence type="ECO:0000313" key="2">
    <source>
        <dbReference type="EMBL" id="AEH60671.1"/>
    </source>
</evidence>
<dbReference type="Proteomes" id="UP000006622">
    <property type="component" value="Chromosome"/>
</dbReference>
<keyword evidence="1" id="KW-0812">Transmembrane</keyword>
<gene>
    <name evidence="2" type="ordered locus">Mzhil_0809</name>
</gene>
<dbReference type="AlphaFoldDB" id="F7XKX3"/>
<proteinExistence type="predicted"/>
<keyword evidence="3" id="KW-1185">Reference proteome</keyword>
<dbReference type="EMBL" id="CP002101">
    <property type="protein sequence ID" value="AEH60671.1"/>
    <property type="molecule type" value="Genomic_DNA"/>
</dbReference>
<keyword evidence="1" id="KW-0472">Membrane</keyword>
<evidence type="ECO:0000256" key="1">
    <source>
        <dbReference type="SAM" id="Phobius"/>
    </source>
</evidence>
<feature type="transmembrane region" description="Helical" evidence="1">
    <location>
        <begin position="136"/>
        <end position="155"/>
    </location>
</feature>
<dbReference type="HOGENOM" id="CLU_1682736_0_0_2"/>
<accession>F7XKX3</accession>
<name>F7XKX3_METZD</name>
<sequence length="156" mass="18195" precursor="true">MFDYLEFSLWFVLIHIFSYMLAGVVAYYVVHKGPYFTGDDPFFNNYRTPDTADWAHVNRWLIPVQIIRGFLFSIVLYPILDVIDGLGASMIFLFIFGLMYVYTELASMVAGPCNLEGWIYFKSEKFSRGKFFCLKMHFEGIFYSLVIASLVSIFLF</sequence>
<feature type="transmembrane region" description="Helical" evidence="1">
    <location>
        <begin position="60"/>
        <end position="79"/>
    </location>
</feature>
<organism evidence="2 3">
    <name type="scientific">Methanosalsum zhilinae (strain DSM 4017 / NBRC 107636 / OCM 62 / WeN5)</name>
    <name type="common">Methanohalophilus zhilinae</name>
    <dbReference type="NCBI Taxonomy" id="679901"/>
    <lineage>
        <taxon>Archaea</taxon>
        <taxon>Methanobacteriati</taxon>
        <taxon>Methanobacteriota</taxon>
        <taxon>Stenosarchaea group</taxon>
        <taxon>Methanomicrobia</taxon>
        <taxon>Methanosarcinales</taxon>
        <taxon>Methanosarcinaceae</taxon>
        <taxon>Methanosalsum</taxon>
    </lineage>
</organism>
<feature type="transmembrane region" description="Helical" evidence="1">
    <location>
        <begin position="86"/>
        <end position="102"/>
    </location>
</feature>
<dbReference type="KEGG" id="mzh:Mzhil_0809"/>
<feature type="transmembrane region" description="Helical" evidence="1">
    <location>
        <begin position="7"/>
        <end position="30"/>
    </location>
</feature>